<dbReference type="Gene3D" id="1.10.10.60">
    <property type="entry name" value="Homeodomain-like"/>
    <property type="match status" value="1"/>
</dbReference>
<dbReference type="SUPFAM" id="SSF46689">
    <property type="entry name" value="Homeodomain-like"/>
    <property type="match status" value="1"/>
</dbReference>
<sequence length="486" mass="52737">MLTLSSLASPSPRRPTPALQQAAGLLDGEAAGLLIAATSDLSLVVDHHGIIRDTMAGRADLEGQGIESWLGKPWIDTVTVESRPKIDALLRDAAPGTMTRWRQVNHPSPTGTDLPIRYATLRPQKDGPIIVVGQDLRTIAALQRRLAETQQALERDYDRLRTAETRYKLLFQLSGEPVLVVDAGTRRVTEINPAAMRLLGRPQKRVIGQDAADLFDAGSLRDLQSLFAGLRVTGQATDLVAPLAGGRGDVRVSASLFRGEGTTSVLLRLATLVPAAPERVEFGRGALDIIQRMPEGFVVTDAARRILTANTAFLDLTQHATEEQVRGRTLDTWLGRGETDALALFAMLRDHGSVRHFSTAMRGQYGSMEEVEVAAVSTSHADQPCFGFTVRATPRRAAPVHAGGGHDLPRSVEQMTELVGRVSMKALVRETTDLIEKLCIEAALRITRDNRASAAEMLGLSRQGLYAKMRRYGIGDLDGNDPELTS</sequence>
<dbReference type="RefSeq" id="WP_056116914.1">
    <property type="nucleotide sequence ID" value="NZ_CP073633.1"/>
</dbReference>
<dbReference type="EMBL" id="MNAO01000119">
    <property type="protein sequence ID" value="OHV16515.1"/>
    <property type="molecule type" value="Genomic_DNA"/>
</dbReference>
<dbReference type="CDD" id="cd00130">
    <property type="entry name" value="PAS"/>
    <property type="match status" value="1"/>
</dbReference>
<dbReference type="InterPro" id="IPR002197">
    <property type="entry name" value="HTH_Fis"/>
</dbReference>
<evidence type="ECO:0000259" key="2">
    <source>
        <dbReference type="PROSITE" id="PS50112"/>
    </source>
</evidence>
<protein>
    <submittedName>
        <fullName evidence="3">Transcriptional regulator PpsR</fullName>
    </submittedName>
</protein>
<dbReference type="Proteomes" id="UP001223720">
    <property type="component" value="Chromosome"/>
</dbReference>
<reference evidence="4" key="2">
    <citation type="journal article" date="2022" name="Biotechnol. Bioprocess Eng.">
        <title>Pan-genome Analysis Reveals Comparative Genomic Features of Central Metabolic Pathways in Methylorubrum extorquens.</title>
        <authorList>
            <person name="Lee G.M."/>
            <person name="Scott-Nevros Z.K."/>
            <person name="Lee S.-M."/>
            <person name="Kim D."/>
        </authorList>
    </citation>
    <scope>NUCLEOTIDE SEQUENCE</scope>
    <source>
        <strain evidence="4">ATCC 55366</strain>
    </source>
</reference>
<dbReference type="Gene3D" id="1.20.5.430">
    <property type="match status" value="1"/>
</dbReference>
<dbReference type="NCBIfam" id="TIGR02040">
    <property type="entry name" value="PpsR-CrtJ"/>
    <property type="match status" value="1"/>
</dbReference>
<dbReference type="GO" id="GO:0006355">
    <property type="term" value="P:regulation of DNA-templated transcription"/>
    <property type="evidence" value="ECO:0007669"/>
    <property type="project" value="InterPro"/>
</dbReference>
<evidence type="ECO:0000313" key="4">
    <source>
        <dbReference type="EMBL" id="WHQ70004.1"/>
    </source>
</evidence>
<dbReference type="InterPro" id="IPR011785">
    <property type="entry name" value="Tscrpt_reg_PpsR-CrtJ"/>
</dbReference>
<proteinExistence type="predicted"/>
<dbReference type="InterPro" id="IPR009057">
    <property type="entry name" value="Homeodomain-like_sf"/>
</dbReference>
<keyword evidence="1" id="KW-0175">Coiled coil</keyword>
<dbReference type="SUPFAM" id="SSF55785">
    <property type="entry name" value="PYP-like sensor domain (PAS domain)"/>
    <property type="match status" value="2"/>
</dbReference>
<name>A0A1S1P639_METEX</name>
<dbReference type="GO" id="GO:0043565">
    <property type="term" value="F:sequence-specific DNA binding"/>
    <property type="evidence" value="ECO:0007669"/>
    <property type="project" value="InterPro"/>
</dbReference>
<dbReference type="SMART" id="SM00091">
    <property type="entry name" value="PAS"/>
    <property type="match status" value="3"/>
</dbReference>
<gene>
    <name evidence="4" type="primary">ppsR</name>
    <name evidence="3" type="ORF">BK022_11705</name>
    <name evidence="4" type="ORF">KEC54_27455</name>
</gene>
<dbReference type="PROSITE" id="PS50112">
    <property type="entry name" value="PAS"/>
    <property type="match status" value="1"/>
</dbReference>
<evidence type="ECO:0000256" key="1">
    <source>
        <dbReference type="SAM" id="Coils"/>
    </source>
</evidence>
<feature type="domain" description="PAS" evidence="2">
    <location>
        <begin position="163"/>
        <end position="216"/>
    </location>
</feature>
<dbReference type="Gene3D" id="3.30.450.20">
    <property type="entry name" value="PAS domain"/>
    <property type="match status" value="3"/>
</dbReference>
<dbReference type="Pfam" id="PF02954">
    <property type="entry name" value="HTH_8"/>
    <property type="match status" value="1"/>
</dbReference>
<dbReference type="InterPro" id="IPR000014">
    <property type="entry name" value="PAS"/>
</dbReference>
<dbReference type="Pfam" id="PF13188">
    <property type="entry name" value="PAS_8"/>
    <property type="match status" value="2"/>
</dbReference>
<reference evidence="3 5" key="1">
    <citation type="submission" date="2016-10" db="EMBL/GenBank/DDBJ databases">
        <title>Draft genome sequence of Methylobacterium extorquens CP3, a seed endophyte of Crotalaria pumila with plant growth-promoting and metal tolerance properties.</title>
        <authorList>
            <person name="Sanchez-Lopez A.S."/>
            <person name="Van Hamme J.D."/>
            <person name="Thijs S."/>
            <person name="Mcammond B.M."/>
            <person name="Stevens V."/>
            <person name="Gonzalez-Chavez M.D.C."/>
            <person name="Vangronsveld J."/>
        </authorList>
    </citation>
    <scope>NUCLEOTIDE SEQUENCE [LARGE SCALE GENOMIC DNA]</scope>
    <source>
        <strain evidence="3 5">CP3</strain>
    </source>
</reference>
<dbReference type="InterPro" id="IPR035965">
    <property type="entry name" value="PAS-like_dom_sf"/>
</dbReference>
<evidence type="ECO:0000313" key="5">
    <source>
        <dbReference type="Proteomes" id="UP000180215"/>
    </source>
</evidence>
<feature type="coiled-coil region" evidence="1">
    <location>
        <begin position="139"/>
        <end position="166"/>
    </location>
</feature>
<dbReference type="Proteomes" id="UP000180215">
    <property type="component" value="Unassembled WGS sequence"/>
</dbReference>
<dbReference type="EMBL" id="CP073633">
    <property type="protein sequence ID" value="WHQ70004.1"/>
    <property type="molecule type" value="Genomic_DNA"/>
</dbReference>
<organism evidence="3 5">
    <name type="scientific">Methylorubrum extorquens</name>
    <name type="common">Methylobacterium dichloromethanicum</name>
    <name type="synonym">Methylobacterium extorquens</name>
    <dbReference type="NCBI Taxonomy" id="408"/>
    <lineage>
        <taxon>Bacteria</taxon>
        <taxon>Pseudomonadati</taxon>
        <taxon>Pseudomonadota</taxon>
        <taxon>Alphaproteobacteria</taxon>
        <taxon>Hyphomicrobiales</taxon>
        <taxon>Methylobacteriaceae</taxon>
        <taxon>Methylorubrum</taxon>
    </lineage>
</organism>
<dbReference type="AlphaFoldDB" id="A0A1S1P639"/>
<dbReference type="PRINTS" id="PR01590">
    <property type="entry name" value="HTHFIS"/>
</dbReference>
<accession>A0A1S1P639</accession>
<evidence type="ECO:0000313" key="3">
    <source>
        <dbReference type="EMBL" id="OHV16515.1"/>
    </source>
</evidence>